<sequence length="89" mass="10180">MFSMIFKILYILLVARIVLSWFQVSAYSEFVSTIYRITDVILLPFRKIPLQIGMIDFTPILAFMAISIVGDHFMVGILRKLAYQFGVAG</sequence>
<reference evidence="3 4" key="1">
    <citation type="journal article" date="2016" name="Nat. Commun.">
        <title>Thousands of microbial genomes shed light on interconnected biogeochemical processes in an aquifer system.</title>
        <authorList>
            <person name="Anantharaman K."/>
            <person name="Brown C.T."/>
            <person name="Hug L.A."/>
            <person name="Sharon I."/>
            <person name="Castelle C.J."/>
            <person name="Probst A.J."/>
            <person name="Thomas B.C."/>
            <person name="Singh A."/>
            <person name="Wilkins M.J."/>
            <person name="Karaoz U."/>
            <person name="Brodie E.L."/>
            <person name="Williams K.H."/>
            <person name="Hubbard S.S."/>
            <person name="Banfield J.F."/>
        </authorList>
    </citation>
    <scope>NUCLEOTIDE SEQUENCE [LARGE SCALE GENOMIC DNA]</scope>
</reference>
<evidence type="ECO:0000256" key="2">
    <source>
        <dbReference type="SAM" id="Phobius"/>
    </source>
</evidence>
<comment type="caution">
    <text evidence="3">The sequence shown here is derived from an EMBL/GenBank/DDBJ whole genome shotgun (WGS) entry which is preliminary data.</text>
</comment>
<accession>A0A1G1KS56</accession>
<evidence type="ECO:0000313" key="3">
    <source>
        <dbReference type="EMBL" id="OGW95655.1"/>
    </source>
</evidence>
<evidence type="ECO:0000256" key="1">
    <source>
        <dbReference type="ARBA" id="ARBA00010894"/>
    </source>
</evidence>
<feature type="transmembrane region" description="Helical" evidence="2">
    <location>
        <begin position="50"/>
        <end position="70"/>
    </location>
</feature>
<dbReference type="GO" id="GO:0016020">
    <property type="term" value="C:membrane"/>
    <property type="evidence" value="ECO:0007669"/>
    <property type="project" value="InterPro"/>
</dbReference>
<organism evidence="3 4">
    <name type="scientific">Candidatus Danuiimicrobium aquiferis</name>
    <dbReference type="NCBI Taxonomy" id="1801832"/>
    <lineage>
        <taxon>Bacteria</taxon>
        <taxon>Pseudomonadati</taxon>
        <taxon>Candidatus Omnitrophota</taxon>
        <taxon>Candidatus Danuiimicrobium</taxon>
    </lineage>
</organism>
<protein>
    <recommendedName>
        <fullName evidence="5">YggT family protein</fullName>
    </recommendedName>
</protein>
<dbReference type="Proteomes" id="UP000178187">
    <property type="component" value="Unassembled WGS sequence"/>
</dbReference>
<dbReference type="PANTHER" id="PTHR33219">
    <property type="entry name" value="YLMG HOMOLOG PROTEIN 2, CHLOROPLASTIC"/>
    <property type="match status" value="1"/>
</dbReference>
<comment type="similarity">
    <text evidence="1">Belongs to the YggT family.</text>
</comment>
<evidence type="ECO:0008006" key="5">
    <source>
        <dbReference type="Google" id="ProtNLM"/>
    </source>
</evidence>
<dbReference type="AlphaFoldDB" id="A0A1G1KS56"/>
<name>A0A1G1KS56_9BACT</name>
<gene>
    <name evidence="3" type="ORF">A3G33_11650</name>
</gene>
<keyword evidence="2" id="KW-0472">Membrane</keyword>
<dbReference type="InterPro" id="IPR003425">
    <property type="entry name" value="CCB3/YggT"/>
</dbReference>
<keyword evidence="2" id="KW-0812">Transmembrane</keyword>
<proteinExistence type="inferred from homology"/>
<keyword evidence="2" id="KW-1133">Transmembrane helix</keyword>
<evidence type="ECO:0000313" key="4">
    <source>
        <dbReference type="Proteomes" id="UP000178187"/>
    </source>
</evidence>
<dbReference type="Pfam" id="PF02325">
    <property type="entry name" value="CCB3_YggT"/>
    <property type="match status" value="1"/>
</dbReference>
<dbReference type="PANTHER" id="PTHR33219:SF14">
    <property type="entry name" value="PROTEIN COFACTOR ASSEMBLY OF COMPLEX C SUBUNIT B CCB3, CHLOROPLASTIC-RELATED"/>
    <property type="match status" value="1"/>
</dbReference>
<dbReference type="EMBL" id="MHFR01000060">
    <property type="protein sequence ID" value="OGW95655.1"/>
    <property type="molecule type" value="Genomic_DNA"/>
</dbReference>